<reference evidence="1 2" key="1">
    <citation type="journal article" date="2014" name="Nat. Commun.">
        <title>Molecular traces of alternative social organization in a termite genome.</title>
        <authorList>
            <person name="Terrapon N."/>
            <person name="Li C."/>
            <person name="Robertson H.M."/>
            <person name="Ji L."/>
            <person name="Meng X."/>
            <person name="Booth W."/>
            <person name="Chen Z."/>
            <person name="Childers C.P."/>
            <person name="Glastad K.M."/>
            <person name="Gokhale K."/>
            <person name="Gowin J."/>
            <person name="Gronenberg W."/>
            <person name="Hermansen R.A."/>
            <person name="Hu H."/>
            <person name="Hunt B.G."/>
            <person name="Huylmans A.K."/>
            <person name="Khalil S.M."/>
            <person name="Mitchell R.D."/>
            <person name="Munoz-Torres M.C."/>
            <person name="Mustard J.A."/>
            <person name="Pan H."/>
            <person name="Reese J.T."/>
            <person name="Scharf M.E."/>
            <person name="Sun F."/>
            <person name="Vogel H."/>
            <person name="Xiao J."/>
            <person name="Yang W."/>
            <person name="Yang Z."/>
            <person name="Yang Z."/>
            <person name="Zhou J."/>
            <person name="Zhu J."/>
            <person name="Brent C.S."/>
            <person name="Elsik C.G."/>
            <person name="Goodisman M.A."/>
            <person name="Liberles D.A."/>
            <person name="Roe R.M."/>
            <person name="Vargo E.L."/>
            <person name="Vilcinskas A."/>
            <person name="Wang J."/>
            <person name="Bornberg-Bauer E."/>
            <person name="Korb J."/>
            <person name="Zhang G."/>
            <person name="Liebig J."/>
        </authorList>
    </citation>
    <scope>NUCLEOTIDE SEQUENCE [LARGE SCALE GENOMIC DNA]</scope>
    <source>
        <tissue evidence="1">Whole organism</tissue>
    </source>
</reference>
<evidence type="ECO:0000313" key="2">
    <source>
        <dbReference type="Proteomes" id="UP000027135"/>
    </source>
</evidence>
<evidence type="ECO:0000313" key="1">
    <source>
        <dbReference type="EMBL" id="KDR10561.1"/>
    </source>
</evidence>
<dbReference type="EMBL" id="KK853153">
    <property type="protein sequence ID" value="KDR10561.1"/>
    <property type="molecule type" value="Genomic_DNA"/>
</dbReference>
<dbReference type="InParanoid" id="A0A067QWV1"/>
<name>A0A067QWV1_ZOONE</name>
<gene>
    <name evidence="1" type="ORF">L798_15270</name>
</gene>
<organism evidence="1 2">
    <name type="scientific">Zootermopsis nevadensis</name>
    <name type="common">Dampwood termite</name>
    <dbReference type="NCBI Taxonomy" id="136037"/>
    <lineage>
        <taxon>Eukaryota</taxon>
        <taxon>Metazoa</taxon>
        <taxon>Ecdysozoa</taxon>
        <taxon>Arthropoda</taxon>
        <taxon>Hexapoda</taxon>
        <taxon>Insecta</taxon>
        <taxon>Pterygota</taxon>
        <taxon>Neoptera</taxon>
        <taxon>Polyneoptera</taxon>
        <taxon>Dictyoptera</taxon>
        <taxon>Blattodea</taxon>
        <taxon>Blattoidea</taxon>
        <taxon>Termitoidae</taxon>
        <taxon>Termopsidae</taxon>
        <taxon>Zootermopsis</taxon>
    </lineage>
</organism>
<protein>
    <submittedName>
        <fullName evidence="1">Uncharacterized protein</fullName>
    </submittedName>
</protein>
<proteinExistence type="predicted"/>
<sequence>MLSPIKPELKYISVQPSCCYPLAEPSCILLTSQHEDLSMKEFFTLQNFVLALCTIQSLNMIAHSTCCRTPVGSPCIMQQSYCAHKTQPSCPSTGCNTSNIKTKTRSAMVLSQENE</sequence>
<dbReference type="Proteomes" id="UP000027135">
    <property type="component" value="Unassembled WGS sequence"/>
</dbReference>
<keyword evidence="2" id="KW-1185">Reference proteome</keyword>
<dbReference type="AlphaFoldDB" id="A0A067QWV1"/>
<accession>A0A067QWV1</accession>